<accession>A0ABP0PRA6</accession>
<feature type="chain" id="PRO_5047318280" evidence="2">
    <location>
        <begin position="20"/>
        <end position="145"/>
    </location>
</feature>
<evidence type="ECO:0000256" key="2">
    <source>
        <dbReference type="SAM" id="SignalP"/>
    </source>
</evidence>
<evidence type="ECO:0000256" key="1">
    <source>
        <dbReference type="SAM" id="MobiDB-lite"/>
    </source>
</evidence>
<protein>
    <submittedName>
        <fullName evidence="3">Uncharacterized protein</fullName>
    </submittedName>
</protein>
<feature type="region of interest" description="Disordered" evidence="1">
    <location>
        <begin position="81"/>
        <end position="119"/>
    </location>
</feature>
<feature type="region of interest" description="Disordered" evidence="1">
    <location>
        <begin position="21"/>
        <end position="64"/>
    </location>
</feature>
<keyword evidence="4" id="KW-1185">Reference proteome</keyword>
<feature type="compositionally biased region" description="Acidic residues" evidence="1">
    <location>
        <begin position="88"/>
        <end position="105"/>
    </location>
</feature>
<feature type="signal peptide" evidence="2">
    <location>
        <begin position="1"/>
        <end position="19"/>
    </location>
</feature>
<reference evidence="3 4" key="1">
    <citation type="submission" date="2024-02" db="EMBL/GenBank/DDBJ databases">
        <authorList>
            <person name="Chen Y."/>
            <person name="Shah S."/>
            <person name="Dougan E. K."/>
            <person name="Thang M."/>
            <person name="Chan C."/>
        </authorList>
    </citation>
    <scope>NUCLEOTIDE SEQUENCE [LARGE SCALE GENOMIC DNA]</scope>
</reference>
<organism evidence="3 4">
    <name type="scientific">Durusdinium trenchii</name>
    <dbReference type="NCBI Taxonomy" id="1381693"/>
    <lineage>
        <taxon>Eukaryota</taxon>
        <taxon>Sar</taxon>
        <taxon>Alveolata</taxon>
        <taxon>Dinophyceae</taxon>
        <taxon>Suessiales</taxon>
        <taxon>Symbiodiniaceae</taxon>
        <taxon>Durusdinium</taxon>
    </lineage>
</organism>
<proteinExistence type="predicted"/>
<gene>
    <name evidence="3" type="ORF">SCF082_LOCUS37350</name>
</gene>
<feature type="compositionally biased region" description="Acidic residues" evidence="1">
    <location>
        <begin position="47"/>
        <end position="61"/>
    </location>
</feature>
<keyword evidence="2" id="KW-0732">Signal</keyword>
<dbReference type="Proteomes" id="UP001642464">
    <property type="component" value="Unassembled WGS sequence"/>
</dbReference>
<name>A0ABP0PRA6_9DINO</name>
<dbReference type="EMBL" id="CAXAMM010037963">
    <property type="protein sequence ID" value="CAK9077963.1"/>
    <property type="molecule type" value="Genomic_DNA"/>
</dbReference>
<comment type="caution">
    <text evidence="3">The sequence shown here is derived from an EMBL/GenBank/DDBJ whole genome shotgun (WGS) entry which is preliminary data.</text>
</comment>
<feature type="compositionally biased region" description="Basic and acidic residues" evidence="1">
    <location>
        <begin position="21"/>
        <end position="36"/>
    </location>
</feature>
<sequence length="145" mass="15451">MRLSSFVLVLALTCVPVQSKDQVKHLRGETEPEPKAVAKASAANLPEEAEEPPEGEGEVDEAMTGPEPMEFEWVPYTYAMEGPPQLWEGDEGSEGDWDDDMEAQELDATPESSEPDARSFVGVAVAGAEAGATVAGDELACVGRQ</sequence>
<evidence type="ECO:0000313" key="3">
    <source>
        <dbReference type="EMBL" id="CAK9077963.1"/>
    </source>
</evidence>
<evidence type="ECO:0000313" key="4">
    <source>
        <dbReference type="Proteomes" id="UP001642464"/>
    </source>
</evidence>